<gene>
    <name evidence="4" type="primary">rsmD</name>
    <name evidence="4" type="ORF">EH165_09075</name>
</gene>
<dbReference type="PANTHER" id="PTHR43542">
    <property type="entry name" value="METHYLTRANSFERASE"/>
    <property type="match status" value="1"/>
</dbReference>
<dbReference type="Pfam" id="PF03602">
    <property type="entry name" value="Cons_hypoth95"/>
    <property type="match status" value="1"/>
</dbReference>
<dbReference type="PIRSF" id="PIRSF004553">
    <property type="entry name" value="CHP00095"/>
    <property type="match status" value="1"/>
</dbReference>
<protein>
    <submittedName>
        <fullName evidence="4">16S rRNA (Guanine(966)-N(2))-methyltransferase RsmD</fullName>
        <ecNumber evidence="4">2.1.1.171</ecNumber>
    </submittedName>
</protein>
<dbReference type="EC" id="2.1.1.171" evidence="4"/>
<dbReference type="InterPro" id="IPR004398">
    <property type="entry name" value="RNA_MeTrfase_RsmD"/>
</dbReference>
<name>A0A3G8ZN88_9ACTN</name>
<feature type="region of interest" description="Disordered" evidence="3">
    <location>
        <begin position="1"/>
        <end position="24"/>
    </location>
</feature>
<dbReference type="GO" id="GO:0003676">
    <property type="term" value="F:nucleic acid binding"/>
    <property type="evidence" value="ECO:0007669"/>
    <property type="project" value="InterPro"/>
</dbReference>
<dbReference type="InterPro" id="IPR029063">
    <property type="entry name" value="SAM-dependent_MTases_sf"/>
</dbReference>
<dbReference type="PROSITE" id="PS00092">
    <property type="entry name" value="N6_MTASE"/>
    <property type="match status" value="1"/>
</dbReference>
<keyword evidence="5" id="KW-1185">Reference proteome</keyword>
<dbReference type="SUPFAM" id="SSF53335">
    <property type="entry name" value="S-adenosyl-L-methionine-dependent methyltransferases"/>
    <property type="match status" value="1"/>
</dbReference>
<reference evidence="4 5" key="1">
    <citation type="submission" date="2018-11" db="EMBL/GenBank/DDBJ databases">
        <authorList>
            <person name="Da X."/>
        </authorList>
    </citation>
    <scope>NUCLEOTIDE SEQUENCE [LARGE SCALE GENOMIC DNA]</scope>
    <source>
        <strain evidence="4 5">S14-144</strain>
    </source>
</reference>
<dbReference type="KEGG" id="nak:EH165_09075"/>
<dbReference type="GO" id="GO:0052913">
    <property type="term" value="F:16S rRNA (guanine(966)-N(2))-methyltransferase activity"/>
    <property type="evidence" value="ECO:0007669"/>
    <property type="project" value="UniProtKB-EC"/>
</dbReference>
<dbReference type="Proteomes" id="UP000268084">
    <property type="component" value="Chromosome"/>
</dbReference>
<evidence type="ECO:0000313" key="5">
    <source>
        <dbReference type="Proteomes" id="UP000268084"/>
    </source>
</evidence>
<dbReference type="PANTHER" id="PTHR43542:SF1">
    <property type="entry name" value="METHYLTRANSFERASE"/>
    <property type="match status" value="1"/>
</dbReference>
<evidence type="ECO:0000256" key="3">
    <source>
        <dbReference type="SAM" id="MobiDB-lite"/>
    </source>
</evidence>
<dbReference type="RefSeq" id="WP_124799176.1">
    <property type="nucleotide sequence ID" value="NZ_CP034170.1"/>
</dbReference>
<organism evidence="4 5">
    <name type="scientific">Nakamurella antarctica</name>
    <dbReference type="NCBI Taxonomy" id="1902245"/>
    <lineage>
        <taxon>Bacteria</taxon>
        <taxon>Bacillati</taxon>
        <taxon>Actinomycetota</taxon>
        <taxon>Actinomycetes</taxon>
        <taxon>Nakamurellales</taxon>
        <taxon>Nakamurellaceae</taxon>
        <taxon>Nakamurella</taxon>
    </lineage>
</organism>
<evidence type="ECO:0000256" key="2">
    <source>
        <dbReference type="ARBA" id="ARBA00022679"/>
    </source>
</evidence>
<dbReference type="NCBIfam" id="TIGR00095">
    <property type="entry name" value="16S rRNA (guanine(966)-N(2))-methyltransferase RsmD"/>
    <property type="match status" value="1"/>
</dbReference>
<proteinExistence type="predicted"/>
<evidence type="ECO:0000313" key="4">
    <source>
        <dbReference type="EMBL" id="AZI58267.1"/>
    </source>
</evidence>
<evidence type="ECO:0000256" key="1">
    <source>
        <dbReference type="ARBA" id="ARBA00022603"/>
    </source>
</evidence>
<dbReference type="AlphaFoldDB" id="A0A3G8ZN88"/>
<dbReference type="InterPro" id="IPR002052">
    <property type="entry name" value="DNA_methylase_N6_adenine_CS"/>
</dbReference>
<dbReference type="CDD" id="cd02440">
    <property type="entry name" value="AdoMet_MTases"/>
    <property type="match status" value="1"/>
</dbReference>
<keyword evidence="2 4" id="KW-0808">Transferase</keyword>
<reference evidence="4 5" key="2">
    <citation type="submission" date="2018-12" db="EMBL/GenBank/DDBJ databases">
        <title>Nakamurella antarcticus sp. nov., isolated from Antarctica South Shetland Islands soil.</title>
        <authorList>
            <person name="Peng F."/>
        </authorList>
    </citation>
    <scope>NUCLEOTIDE SEQUENCE [LARGE SCALE GENOMIC DNA]</scope>
    <source>
        <strain evidence="4 5">S14-144</strain>
    </source>
</reference>
<dbReference type="OrthoDB" id="9803017at2"/>
<dbReference type="EMBL" id="CP034170">
    <property type="protein sequence ID" value="AZI58267.1"/>
    <property type="molecule type" value="Genomic_DNA"/>
</dbReference>
<keyword evidence="1 4" id="KW-0489">Methyltransferase</keyword>
<sequence>MTRVVAGQWGGRTLATPEGPHTRPTSEKVRAAMANSLQAAGALAGANVLDLFAGSGGLGLELASRGAASVVLVDNDRAAVAAARANVEKLQATSVRVVPASAADYVATAVGTTKFDIVVADPPYPLTTQELAQILSILLERGLLNPGADLVVERPKRAGEMVWPDPMVGLRTKKYGDTLLCYGRAP</sequence>
<dbReference type="Gene3D" id="3.40.50.150">
    <property type="entry name" value="Vaccinia Virus protein VP39"/>
    <property type="match status" value="1"/>
</dbReference>
<accession>A0A3G8ZN88</accession>